<evidence type="ECO:0000256" key="7">
    <source>
        <dbReference type="ARBA" id="ARBA00023136"/>
    </source>
</evidence>
<feature type="transmembrane region" description="Helical" evidence="9">
    <location>
        <begin position="691"/>
        <end position="712"/>
    </location>
</feature>
<dbReference type="GO" id="GO:0005886">
    <property type="term" value="C:plasma membrane"/>
    <property type="evidence" value="ECO:0007669"/>
    <property type="project" value="UniProtKB-SubCell"/>
</dbReference>
<feature type="transmembrane region" description="Helical" evidence="9">
    <location>
        <begin position="321"/>
        <end position="341"/>
    </location>
</feature>
<feature type="transmembrane region" description="Helical" evidence="9">
    <location>
        <begin position="103"/>
        <end position="123"/>
    </location>
</feature>
<dbReference type="InterPro" id="IPR000522">
    <property type="entry name" value="ABC_transptr_permease_BtuC"/>
</dbReference>
<dbReference type="Gene3D" id="1.10.3470.10">
    <property type="entry name" value="ABC transporter involved in vitamin B12 uptake, BtuC"/>
    <property type="match status" value="2"/>
</dbReference>
<dbReference type="InterPro" id="IPR037294">
    <property type="entry name" value="ABC_BtuC-like"/>
</dbReference>
<dbReference type="EMBL" id="CP020563">
    <property type="protein sequence ID" value="ARF76738.1"/>
    <property type="molecule type" value="Genomic_DNA"/>
</dbReference>
<feature type="transmembrane region" description="Helical" evidence="9">
    <location>
        <begin position="276"/>
        <end position="309"/>
    </location>
</feature>
<protein>
    <submittedName>
        <fullName evidence="10">ABC transporter permease</fullName>
    </submittedName>
</protein>
<accession>A0ABC8C442</accession>
<feature type="transmembrane region" description="Helical" evidence="9">
    <location>
        <begin position="187"/>
        <end position="208"/>
    </location>
</feature>
<proteinExistence type="inferred from homology"/>
<dbReference type="PANTHER" id="PTHR30472:SF37">
    <property type="entry name" value="FE(3+) DICITRATE TRANSPORT SYSTEM PERMEASE PROTEIN FECD-RELATED"/>
    <property type="match status" value="1"/>
</dbReference>
<dbReference type="Pfam" id="PF01032">
    <property type="entry name" value="FecCD"/>
    <property type="match status" value="2"/>
</dbReference>
<feature type="region of interest" description="Disordered" evidence="8">
    <location>
        <begin position="1"/>
        <end position="36"/>
    </location>
</feature>
<evidence type="ECO:0000256" key="1">
    <source>
        <dbReference type="ARBA" id="ARBA00004651"/>
    </source>
</evidence>
<feature type="transmembrane region" description="Helical" evidence="9">
    <location>
        <begin position="394"/>
        <end position="416"/>
    </location>
</feature>
<keyword evidence="5 9" id="KW-0812">Transmembrane</keyword>
<comment type="similarity">
    <text evidence="2">Belongs to the binding-protein-dependent transport system permease family. FecCD subfamily.</text>
</comment>
<organism evidence="10 11">
    <name type="scientific">Kitasatospora albolonga</name>
    <dbReference type="NCBI Taxonomy" id="68173"/>
    <lineage>
        <taxon>Bacteria</taxon>
        <taxon>Bacillati</taxon>
        <taxon>Actinomycetota</taxon>
        <taxon>Actinomycetes</taxon>
        <taxon>Kitasatosporales</taxon>
        <taxon>Streptomycetaceae</taxon>
        <taxon>Kitasatospora</taxon>
    </lineage>
</organism>
<dbReference type="CDD" id="cd06550">
    <property type="entry name" value="TM_ABC_iron-siderophores_like"/>
    <property type="match status" value="2"/>
</dbReference>
<sequence length="718" mass="71320">MSTRTPSAPPAAPAPVQTAAGAAGPAGAPSPAAPGRPARRGRTFLLALAALLALGALAVVHVGQGTAAVDLHTLWQLLTGAASDRSADEQTAAVVLDSRLPRLAAGLLVGCALGAAGAALQSVSRNMLASPDTLAVNAGAYLAVVAVAAFGITLPALPAGGTAFLGGLLAAGVVLGLSRAGSGPIRLVLAGSALTLALTGLSGMLLLLRSQQTTGLFAWGNGSLAQIGMQSIDRLAPVALVAFLGLMLMGRRLDILALGDDGAAVVGVSPRLTRSLAVVLAVLLAAVAVTVAGPVGFVGLCAPAAVRLLSAWVPALVRHRAFIPASALAGVIVVLGADVALRAVFGAQAGAEVPTGIVTTCFGALVLVFLAYRSRDMGTDSGSTAFARLRGRRAFVLTVVVAAVGLLGAVVAATLLGDATLLLGDVVNWLAGRSGQFTTYVLDTRVPRVAAALLAGAALAVAGAVVQAVSRNPLAEPGVLGVVSGAGVGAVTVLTVVPLASFWLIGGSALAGAAAAAALVFGLAAHRGMEQNRLVLIGIGVHAGAGAFVSLLIVLTDPYNATKALAWLGGSTYGRTFPELIPVLVALALALPVLAVLRRDLDLIGLDNETPALLGVRIGATRLGLLSIAVVLTAGAVAAVGVIGFVGLVAPHAARALVGRRHVRVLPVSALLGALLVVVSDTVGRTVIAPAQIPVGLLTAVIGAPYFIWLLWRSRSEG</sequence>
<evidence type="ECO:0000256" key="8">
    <source>
        <dbReference type="SAM" id="MobiDB-lite"/>
    </source>
</evidence>
<feature type="transmembrane region" description="Helical" evidence="9">
    <location>
        <begin position="135"/>
        <end position="157"/>
    </location>
</feature>
<keyword evidence="4" id="KW-1003">Cell membrane</keyword>
<comment type="subcellular location">
    <subcellularLocation>
        <location evidence="1">Cell membrane</location>
        <topology evidence="1">Multi-pass membrane protein</topology>
    </subcellularLocation>
</comment>
<keyword evidence="3" id="KW-0813">Transport</keyword>
<evidence type="ECO:0000313" key="11">
    <source>
        <dbReference type="Proteomes" id="UP000192251"/>
    </source>
</evidence>
<evidence type="ECO:0000256" key="4">
    <source>
        <dbReference type="ARBA" id="ARBA00022475"/>
    </source>
</evidence>
<evidence type="ECO:0000256" key="6">
    <source>
        <dbReference type="ARBA" id="ARBA00022989"/>
    </source>
</evidence>
<evidence type="ECO:0000256" key="3">
    <source>
        <dbReference type="ARBA" id="ARBA00022448"/>
    </source>
</evidence>
<feature type="transmembrane region" description="Helical" evidence="9">
    <location>
        <begin position="449"/>
        <end position="466"/>
    </location>
</feature>
<feature type="transmembrane region" description="Helical" evidence="9">
    <location>
        <begin position="44"/>
        <end position="63"/>
    </location>
</feature>
<evidence type="ECO:0000256" key="9">
    <source>
        <dbReference type="SAM" id="Phobius"/>
    </source>
</evidence>
<keyword evidence="6 9" id="KW-1133">Transmembrane helix</keyword>
<dbReference type="PANTHER" id="PTHR30472">
    <property type="entry name" value="FERRIC ENTEROBACTIN TRANSPORT SYSTEM PERMEASE PROTEIN"/>
    <property type="match status" value="1"/>
</dbReference>
<dbReference type="RefSeq" id="WP_084752796.1">
    <property type="nucleotide sequence ID" value="NZ_CP020563.1"/>
</dbReference>
<dbReference type="NCBIfam" id="NF007867">
    <property type="entry name" value="PRK10577.1-3"/>
    <property type="match status" value="1"/>
</dbReference>
<feature type="transmembrane region" description="Helical" evidence="9">
    <location>
        <begin position="576"/>
        <end position="597"/>
    </location>
</feature>
<evidence type="ECO:0000256" key="5">
    <source>
        <dbReference type="ARBA" id="ARBA00022692"/>
    </source>
</evidence>
<reference evidence="10 11" key="1">
    <citation type="submission" date="2017-04" db="EMBL/GenBank/DDBJ databases">
        <title>The complete genome sequence of Streptomyces albolongus YIM 101047, the producer of novel bafilomycins and novel odoriferous sesquiterpenoids.</title>
        <authorList>
            <person name="Yin M."/>
            <person name="Jiang Y."/>
        </authorList>
    </citation>
    <scope>NUCLEOTIDE SEQUENCE [LARGE SCALE GENOMIC DNA]</scope>
    <source>
        <strain evidence="10 11">YIM 101047</strain>
    </source>
</reference>
<keyword evidence="7 9" id="KW-0472">Membrane</keyword>
<evidence type="ECO:0000256" key="2">
    <source>
        <dbReference type="ARBA" id="ARBA00007935"/>
    </source>
</evidence>
<gene>
    <name evidence="10" type="ORF">B7C62_33965</name>
</gene>
<feature type="transmembrane region" description="Helical" evidence="9">
    <location>
        <begin position="503"/>
        <end position="522"/>
    </location>
</feature>
<feature type="transmembrane region" description="Helical" evidence="9">
    <location>
        <begin position="163"/>
        <end position="180"/>
    </location>
</feature>
<dbReference type="Proteomes" id="UP000192251">
    <property type="component" value="Chromosome"/>
</dbReference>
<feature type="transmembrane region" description="Helical" evidence="9">
    <location>
        <begin position="478"/>
        <end position="497"/>
    </location>
</feature>
<dbReference type="SUPFAM" id="SSF81345">
    <property type="entry name" value="ABC transporter involved in vitamin B12 uptake, BtuC"/>
    <property type="match status" value="2"/>
</dbReference>
<feature type="compositionally biased region" description="Low complexity" evidence="8">
    <location>
        <begin position="14"/>
        <end position="36"/>
    </location>
</feature>
<dbReference type="KEGG" id="kab:B7C62_33965"/>
<feature type="transmembrane region" description="Helical" evidence="9">
    <location>
        <begin position="353"/>
        <end position="373"/>
    </location>
</feature>
<dbReference type="AlphaFoldDB" id="A0ABC8C442"/>
<feature type="transmembrane region" description="Helical" evidence="9">
    <location>
        <begin position="534"/>
        <end position="556"/>
    </location>
</feature>
<dbReference type="FunFam" id="1.10.3470.10:FF:000001">
    <property type="entry name" value="Vitamin B12 ABC transporter permease BtuC"/>
    <property type="match status" value="1"/>
</dbReference>
<feature type="transmembrane region" description="Helical" evidence="9">
    <location>
        <begin position="623"/>
        <end position="650"/>
    </location>
</feature>
<evidence type="ECO:0000313" key="10">
    <source>
        <dbReference type="EMBL" id="ARF76738.1"/>
    </source>
</evidence>
<feature type="transmembrane region" description="Helical" evidence="9">
    <location>
        <begin position="662"/>
        <end position="679"/>
    </location>
</feature>
<name>A0ABC8C442_9ACTN</name>
<keyword evidence="11" id="KW-1185">Reference proteome</keyword>